<accession>A0A6J6GLL7</accession>
<proteinExistence type="predicted"/>
<name>A0A6J6GLL7_9ZZZZ</name>
<organism evidence="1">
    <name type="scientific">freshwater metagenome</name>
    <dbReference type="NCBI Taxonomy" id="449393"/>
    <lineage>
        <taxon>unclassified sequences</taxon>
        <taxon>metagenomes</taxon>
        <taxon>ecological metagenomes</taxon>
    </lineage>
</organism>
<sequence length="126" mass="12985">MLEVGVTWDESGTAYPTVVLDVAERPDVADLPRVHALDGVGDISTALAVAGSSAMLTVTLTRPVRTEFTIGFVLPDHAEVLAHAAVSGTLLLATTPPSAEGDHPLWLAIDIDGPSMVAVLTAGTDD</sequence>
<evidence type="ECO:0000313" key="1">
    <source>
        <dbReference type="EMBL" id="CAB4599765.1"/>
    </source>
</evidence>
<gene>
    <name evidence="1" type="ORF">UFOPK1493_04241</name>
</gene>
<protein>
    <submittedName>
        <fullName evidence="1">Unannotated protein</fullName>
    </submittedName>
</protein>
<dbReference type="EMBL" id="CAEZSR010000309">
    <property type="protein sequence ID" value="CAB4599765.1"/>
    <property type="molecule type" value="Genomic_DNA"/>
</dbReference>
<reference evidence="1" key="1">
    <citation type="submission" date="2020-05" db="EMBL/GenBank/DDBJ databases">
        <authorList>
            <person name="Chiriac C."/>
            <person name="Salcher M."/>
            <person name="Ghai R."/>
            <person name="Kavagutti S V."/>
        </authorList>
    </citation>
    <scope>NUCLEOTIDE SEQUENCE</scope>
</reference>
<dbReference type="AlphaFoldDB" id="A0A6J6GLL7"/>